<evidence type="ECO:0000256" key="1">
    <source>
        <dbReference type="SAM" id="SignalP"/>
    </source>
</evidence>
<dbReference type="AlphaFoldDB" id="A0A2T7BFU2"/>
<dbReference type="Proteomes" id="UP000244450">
    <property type="component" value="Unassembled WGS sequence"/>
</dbReference>
<dbReference type="EMBL" id="QCYK01000002">
    <property type="protein sequence ID" value="PUZ25149.1"/>
    <property type="molecule type" value="Genomic_DNA"/>
</dbReference>
<feature type="signal peptide" evidence="1">
    <location>
        <begin position="1"/>
        <end position="31"/>
    </location>
</feature>
<dbReference type="Gene3D" id="1.25.40.390">
    <property type="match status" value="1"/>
</dbReference>
<organism evidence="2 3">
    <name type="scientific">Chitinophaga parva</name>
    <dbReference type="NCBI Taxonomy" id="2169414"/>
    <lineage>
        <taxon>Bacteria</taxon>
        <taxon>Pseudomonadati</taxon>
        <taxon>Bacteroidota</taxon>
        <taxon>Chitinophagia</taxon>
        <taxon>Chitinophagales</taxon>
        <taxon>Chitinophagaceae</taxon>
        <taxon>Chitinophaga</taxon>
    </lineage>
</organism>
<dbReference type="OrthoDB" id="843771at2"/>
<dbReference type="SUPFAM" id="SSF48452">
    <property type="entry name" value="TPR-like"/>
    <property type="match status" value="1"/>
</dbReference>
<gene>
    <name evidence="2" type="ORF">DCC81_12635</name>
</gene>
<name>A0A2T7BFU2_9BACT</name>
<protein>
    <submittedName>
        <fullName evidence="2">SusD/RagB family nutrient-binding outer membrane lipoprotein</fullName>
    </submittedName>
</protein>
<comment type="caution">
    <text evidence="2">The sequence shown here is derived from an EMBL/GenBank/DDBJ whole genome shotgun (WGS) entry which is preliminary data.</text>
</comment>
<keyword evidence="3" id="KW-1185">Reference proteome</keyword>
<dbReference type="InterPro" id="IPR011990">
    <property type="entry name" value="TPR-like_helical_dom_sf"/>
</dbReference>
<reference evidence="2 3" key="1">
    <citation type="submission" date="2018-04" db="EMBL/GenBank/DDBJ databases">
        <title>Chitinophaga fuyangensis sp. nov., isolated from soil in a chemical factory.</title>
        <authorList>
            <person name="Chen K."/>
        </authorList>
    </citation>
    <scope>NUCLEOTIDE SEQUENCE [LARGE SCALE GENOMIC DNA]</scope>
    <source>
        <strain evidence="2 3">LY-1</strain>
    </source>
</reference>
<sequence length="542" mass="60527">MNISYISRRPFAWIIALVAALGLASCTKSFEAYNTDNTTFSEDELKPDFQYIGAYFPEIQSSIYYNFNNTTWEYQLQQNLIADCYSGYMMSPDPFRGNINNLNYSLVDGWNGYPFSLAYAHVMGPVAQVARKGAREAAPDFWAIALILKVEGMHRVTDIYGPIPYTHYGESTTTAAYDDQATVYHKFFDELDTAVTNLKAYMAKYPGKKPFEKFDMVFGGDYSKWLKFANSLRLRLALRLAYVEEARGKAEAAKAVNPDNGGLLESPKENVMVSGFGIKHPLNTITSAWTDISMNASMESFLVGYNDPRLPLFFDPTTEGGLGGKYKGIRIGSSVTAKPGYTGFSTLAYVTANTFAPDAPIQLMTSAEIWFLRAEGALRGWPNMGGTVQELYEKGITTSFSQWEVAEKAPDYIADATSKPLAYVDPKNAENNAPATTAITIKWDDAATFETKLERILTQKWIAVFPEGQEAWTEYRRTGYPKLFPVVNNLSNNTIDTRIQIRRINFPLQERNINAAEVAKAVTLLGGPDTGGTPLWWDKKPH</sequence>
<accession>A0A2T7BFU2</accession>
<dbReference type="Pfam" id="PF12741">
    <property type="entry name" value="SusD-like"/>
    <property type="match status" value="1"/>
</dbReference>
<dbReference type="InterPro" id="IPR024302">
    <property type="entry name" value="SusD-like"/>
</dbReference>
<evidence type="ECO:0000313" key="2">
    <source>
        <dbReference type="EMBL" id="PUZ25149.1"/>
    </source>
</evidence>
<proteinExistence type="predicted"/>
<dbReference type="RefSeq" id="WP_108686986.1">
    <property type="nucleotide sequence ID" value="NZ_QCYK01000002.1"/>
</dbReference>
<feature type="chain" id="PRO_5015612063" evidence="1">
    <location>
        <begin position="32"/>
        <end position="542"/>
    </location>
</feature>
<keyword evidence="2" id="KW-0449">Lipoprotein</keyword>
<evidence type="ECO:0000313" key="3">
    <source>
        <dbReference type="Proteomes" id="UP000244450"/>
    </source>
</evidence>
<keyword evidence="1" id="KW-0732">Signal</keyword>